<evidence type="ECO:0000313" key="3">
    <source>
        <dbReference type="EMBL" id="PFG35234.1"/>
    </source>
</evidence>
<feature type="domain" description="Serine aminopeptidase S33" evidence="2">
    <location>
        <begin position="86"/>
        <end position="288"/>
    </location>
</feature>
<dbReference type="Pfam" id="PF12146">
    <property type="entry name" value="Hydrolase_4"/>
    <property type="match status" value="1"/>
</dbReference>
<dbReference type="Gene3D" id="3.40.50.1820">
    <property type="entry name" value="alpha/beta hydrolase"/>
    <property type="match status" value="1"/>
</dbReference>
<accession>A0A2A9E8M3</accession>
<evidence type="ECO:0000259" key="2">
    <source>
        <dbReference type="Pfam" id="PF12146"/>
    </source>
</evidence>
<dbReference type="RefSeq" id="WP_098456151.1">
    <property type="nucleotide sequence ID" value="NZ_PDJG01000001.1"/>
</dbReference>
<gene>
    <name evidence="3" type="ORF">ATL42_3176</name>
</gene>
<dbReference type="InterPro" id="IPR051044">
    <property type="entry name" value="MAG_DAG_Lipase"/>
</dbReference>
<dbReference type="InterPro" id="IPR029058">
    <property type="entry name" value="AB_hydrolase_fold"/>
</dbReference>
<dbReference type="GO" id="GO:0016787">
    <property type="term" value="F:hydrolase activity"/>
    <property type="evidence" value="ECO:0007669"/>
    <property type="project" value="UniProtKB-KW"/>
</dbReference>
<proteinExistence type="predicted"/>
<organism evidence="3 4">
    <name type="scientific">Sanguibacter antarcticus</name>
    <dbReference type="NCBI Taxonomy" id="372484"/>
    <lineage>
        <taxon>Bacteria</taxon>
        <taxon>Bacillati</taxon>
        <taxon>Actinomycetota</taxon>
        <taxon>Actinomycetes</taxon>
        <taxon>Micrococcales</taxon>
        <taxon>Sanguibacteraceae</taxon>
        <taxon>Sanguibacter</taxon>
    </lineage>
</organism>
<keyword evidence="4" id="KW-1185">Reference proteome</keyword>
<name>A0A2A9E8M3_9MICO</name>
<reference evidence="3 4" key="1">
    <citation type="submission" date="2017-10" db="EMBL/GenBank/DDBJ databases">
        <title>Sequencing the genomes of 1000 actinobacteria strains.</title>
        <authorList>
            <person name="Klenk H.-P."/>
        </authorList>
    </citation>
    <scope>NUCLEOTIDE SEQUENCE [LARGE SCALE GENOMIC DNA]</scope>
    <source>
        <strain evidence="3 4">DSM 18966</strain>
    </source>
</reference>
<dbReference type="InterPro" id="IPR022742">
    <property type="entry name" value="Hydrolase_4"/>
</dbReference>
<dbReference type="OrthoDB" id="9801217at2"/>
<evidence type="ECO:0000256" key="1">
    <source>
        <dbReference type="SAM" id="MobiDB-lite"/>
    </source>
</evidence>
<sequence length="362" mass="39509">MAGTVPPPRFLENHGTAPHQGAEPGRSRTGSHGAHGRSTASTASWGPDILGPGYESRSLDLAPDDEGDVAATLVRYRPHGAVPSVRAVLYLHGWSDYFFQTQTAEVWHSLGSSFYALDLRKYGRSLRPGQTPGYVSTLRTYDEDLAAALDAIHADLGPHASIMLMGHSTGGLVAVLWAHRNPGATTGLVLNSPWLELQGSSVVRTVSAPAISQLARFQPKTPLPNIDPGFYARTIRRREGGEWDFDDRWRPMPAFPVRAGWLNAIIAGHAEVARGLTIAQPILMLASTRTMISARWHDQMRESDVVLDVELLARRAVQLGPTVTISRIAGGLHDLALSRTPARERYYGEIARWSSVYGWSQA</sequence>
<protein>
    <submittedName>
        <fullName evidence="3">Alpha-beta hydrolase superfamily lysophospholipase</fullName>
    </submittedName>
</protein>
<dbReference type="EMBL" id="PDJG01000001">
    <property type="protein sequence ID" value="PFG35234.1"/>
    <property type="molecule type" value="Genomic_DNA"/>
</dbReference>
<dbReference type="PANTHER" id="PTHR11614">
    <property type="entry name" value="PHOSPHOLIPASE-RELATED"/>
    <property type="match status" value="1"/>
</dbReference>
<dbReference type="SUPFAM" id="SSF53474">
    <property type="entry name" value="alpha/beta-Hydrolases"/>
    <property type="match status" value="1"/>
</dbReference>
<feature type="region of interest" description="Disordered" evidence="1">
    <location>
        <begin position="1"/>
        <end position="48"/>
    </location>
</feature>
<comment type="caution">
    <text evidence="3">The sequence shown here is derived from an EMBL/GenBank/DDBJ whole genome shotgun (WGS) entry which is preliminary data.</text>
</comment>
<keyword evidence="3" id="KW-0378">Hydrolase</keyword>
<dbReference type="Proteomes" id="UP000225548">
    <property type="component" value="Unassembled WGS sequence"/>
</dbReference>
<evidence type="ECO:0000313" key="4">
    <source>
        <dbReference type="Proteomes" id="UP000225548"/>
    </source>
</evidence>
<dbReference type="AlphaFoldDB" id="A0A2A9E8M3"/>